<dbReference type="InterPro" id="IPR001128">
    <property type="entry name" value="Cyt_P450"/>
</dbReference>
<comment type="caution">
    <text evidence="8">The sequence shown here is derived from an EMBL/GenBank/DDBJ whole genome shotgun (WGS) entry which is preliminary data.</text>
</comment>
<evidence type="ECO:0000313" key="8">
    <source>
        <dbReference type="EMBL" id="CAF1425208.1"/>
    </source>
</evidence>
<feature type="non-terminal residue" evidence="8">
    <location>
        <position position="1"/>
    </location>
</feature>
<reference evidence="8" key="1">
    <citation type="submission" date="2021-02" db="EMBL/GenBank/DDBJ databases">
        <authorList>
            <person name="Nowell W R."/>
        </authorList>
    </citation>
    <scope>NUCLEOTIDE SEQUENCE</scope>
</reference>
<dbReference type="Pfam" id="PF00067">
    <property type="entry name" value="p450"/>
    <property type="match status" value="1"/>
</dbReference>
<proteinExistence type="inferred from homology"/>
<keyword evidence="2 7" id="KW-0349">Heme</keyword>
<gene>
    <name evidence="8" type="ORF">IZO911_LOCUS40915</name>
</gene>
<comment type="function">
    <text evidence="6">Cytochromes P450 are a group of heme-thiolate monooxygenases. They oxidize a variety of structurally unrelated compounds, including steroids, fatty acids, and xenobiotics.</text>
</comment>
<organism evidence="8 9">
    <name type="scientific">Adineta steineri</name>
    <dbReference type="NCBI Taxonomy" id="433720"/>
    <lineage>
        <taxon>Eukaryota</taxon>
        <taxon>Metazoa</taxon>
        <taxon>Spiralia</taxon>
        <taxon>Gnathifera</taxon>
        <taxon>Rotifera</taxon>
        <taxon>Eurotatoria</taxon>
        <taxon>Bdelloidea</taxon>
        <taxon>Adinetida</taxon>
        <taxon>Adinetidae</taxon>
        <taxon>Adineta</taxon>
    </lineage>
</organism>
<dbReference type="EMBL" id="CAJNOE010001461">
    <property type="protein sequence ID" value="CAF1425208.1"/>
    <property type="molecule type" value="Genomic_DNA"/>
</dbReference>
<dbReference type="PANTHER" id="PTHR24302">
    <property type="entry name" value="CYTOCHROME P450 FAMILY 3"/>
    <property type="match status" value="1"/>
</dbReference>
<dbReference type="GO" id="GO:0005506">
    <property type="term" value="F:iron ion binding"/>
    <property type="evidence" value="ECO:0007669"/>
    <property type="project" value="InterPro"/>
</dbReference>
<dbReference type="AlphaFoldDB" id="A0A815MJ28"/>
<evidence type="ECO:0000256" key="2">
    <source>
        <dbReference type="ARBA" id="ARBA00022617"/>
    </source>
</evidence>
<dbReference type="InterPro" id="IPR050705">
    <property type="entry name" value="Cytochrome_P450_3A"/>
</dbReference>
<accession>A0A815MJ28</accession>
<evidence type="ECO:0000256" key="7">
    <source>
        <dbReference type="RuleBase" id="RU000461"/>
    </source>
</evidence>
<dbReference type="PROSITE" id="PS00086">
    <property type="entry name" value="CYTOCHROME_P450"/>
    <property type="match status" value="1"/>
</dbReference>
<evidence type="ECO:0000256" key="6">
    <source>
        <dbReference type="ARBA" id="ARBA00043906"/>
    </source>
</evidence>
<protein>
    <recommendedName>
        <fullName evidence="10">Cytochrome P450</fullName>
    </recommendedName>
</protein>
<evidence type="ECO:0000256" key="3">
    <source>
        <dbReference type="ARBA" id="ARBA00022723"/>
    </source>
</evidence>
<dbReference type="PANTHER" id="PTHR24302:SF15">
    <property type="entry name" value="FATTY-ACID PEROXYGENASE"/>
    <property type="match status" value="1"/>
</dbReference>
<keyword evidence="3 7" id="KW-0479">Metal-binding</keyword>
<dbReference type="SUPFAM" id="SSF48264">
    <property type="entry name" value="Cytochrome P450"/>
    <property type="match status" value="1"/>
</dbReference>
<sequence>YSLHYDNDLWGPVDTKTFYPERFAVKRHPLAWVAFGAGPRNCVGMKFALAEIKLSLVQLLRNYTVHPSSLANKDLELVELVTIAPKQLTIRLERRHQ</sequence>
<dbReference type="InterPro" id="IPR036396">
    <property type="entry name" value="Cyt_P450_sf"/>
</dbReference>
<dbReference type="GO" id="GO:0016705">
    <property type="term" value="F:oxidoreductase activity, acting on paired donors, with incorporation or reduction of molecular oxygen"/>
    <property type="evidence" value="ECO:0007669"/>
    <property type="project" value="InterPro"/>
</dbReference>
<evidence type="ECO:0000256" key="5">
    <source>
        <dbReference type="ARBA" id="ARBA00023004"/>
    </source>
</evidence>
<evidence type="ECO:0000313" key="9">
    <source>
        <dbReference type="Proteomes" id="UP000663860"/>
    </source>
</evidence>
<dbReference type="GO" id="GO:0008395">
    <property type="term" value="F:steroid hydroxylase activity"/>
    <property type="evidence" value="ECO:0007669"/>
    <property type="project" value="TreeGrafter"/>
</dbReference>
<dbReference type="Proteomes" id="UP000663860">
    <property type="component" value="Unassembled WGS sequence"/>
</dbReference>
<dbReference type="InterPro" id="IPR017972">
    <property type="entry name" value="Cyt_P450_CS"/>
</dbReference>
<dbReference type="GO" id="GO:0020037">
    <property type="term" value="F:heme binding"/>
    <property type="evidence" value="ECO:0007669"/>
    <property type="project" value="InterPro"/>
</dbReference>
<keyword evidence="5 7" id="KW-0408">Iron</keyword>
<keyword evidence="7" id="KW-0503">Monooxygenase</keyword>
<evidence type="ECO:0000256" key="4">
    <source>
        <dbReference type="ARBA" id="ARBA00023002"/>
    </source>
</evidence>
<evidence type="ECO:0000256" key="1">
    <source>
        <dbReference type="ARBA" id="ARBA00010617"/>
    </source>
</evidence>
<name>A0A815MJ28_9BILA</name>
<comment type="similarity">
    <text evidence="1 7">Belongs to the cytochrome P450 family.</text>
</comment>
<evidence type="ECO:0008006" key="10">
    <source>
        <dbReference type="Google" id="ProtNLM"/>
    </source>
</evidence>
<dbReference type="Gene3D" id="1.10.630.10">
    <property type="entry name" value="Cytochrome P450"/>
    <property type="match status" value="1"/>
</dbReference>
<keyword evidence="4 7" id="KW-0560">Oxidoreductase</keyword>